<evidence type="ECO:0000256" key="1">
    <source>
        <dbReference type="ARBA" id="ARBA00004123"/>
    </source>
</evidence>
<keyword evidence="3" id="KW-0238">DNA-binding</keyword>
<organism evidence="7 8">
    <name type="scientific">Truncatella angustata</name>
    <dbReference type="NCBI Taxonomy" id="152316"/>
    <lineage>
        <taxon>Eukaryota</taxon>
        <taxon>Fungi</taxon>
        <taxon>Dikarya</taxon>
        <taxon>Ascomycota</taxon>
        <taxon>Pezizomycotina</taxon>
        <taxon>Sordariomycetes</taxon>
        <taxon>Xylariomycetidae</taxon>
        <taxon>Amphisphaeriales</taxon>
        <taxon>Sporocadaceae</taxon>
        <taxon>Truncatella</taxon>
    </lineage>
</organism>
<dbReference type="GeneID" id="70130491"/>
<evidence type="ECO:0000313" key="8">
    <source>
        <dbReference type="Proteomes" id="UP000758603"/>
    </source>
</evidence>
<dbReference type="EMBL" id="JAGPXC010000001">
    <property type="protein sequence ID" value="KAH6660924.1"/>
    <property type="molecule type" value="Genomic_DNA"/>
</dbReference>
<gene>
    <name evidence="7" type="ORF">BKA67DRAFT_549590</name>
</gene>
<evidence type="ECO:0000256" key="3">
    <source>
        <dbReference type="ARBA" id="ARBA00023125"/>
    </source>
</evidence>
<sequence>MIQQIMSPGTERESSYIPAAYGNSCQACAHAKCKCFYQPGGTACERCSRLGKRCEPGTTSRKRKAEGSHHQLPTPKPLTTPSRLEDKLDDLVSLLRTQVEKQATHSQSSHPSTVESTPSSIGPVTVTDYQPEVVVDIENNYVQLLRPIGPSTTRSPVQEDVAIHHIPDLKSNEQLATFRRAFLPMFPFVHIPSSLNASELRRAKPFLWLNIMALTTMIVSQQFAIEETIWKIISQRIVVQHFADLDLLLGLICFASWSHYFKKEKPFMTMLAQLAVSLSLELGLHTEVPAKYERVSKPPQTKDQQPKRRSLEERRTMLAVFHLTSATWAAYRKTEPLKWSPYLDSCLRIISGDGAQNETRLDAVLAAQIKCHFITNELLSDSHDDTRLTTDAVRRSPMLTTALLRQLNDIQQSLPVEARSLNTVQLYIYNSELSIREYVLRKPINKMATADMQRLKDLDSCLTAVEGWLCAFTELPLVDAIGTHVDNFTQFLHSIVVLFKLSTLEEAGWDLEEVRSRADIFGILDSTSRQIEGIVDVNGMVDADGPRSGLFFKAKYLWRAIKALLQAEMPAHLSKSADADNGDAPATLVEEIPMDDFMMNLAYEPWLSDIFIDDWAPAMSFEMPLEGYDSR</sequence>
<dbReference type="PANTHER" id="PTHR31845">
    <property type="entry name" value="FINGER DOMAIN PROTEIN, PUTATIVE-RELATED"/>
    <property type="match status" value="1"/>
</dbReference>
<evidence type="ECO:0000256" key="5">
    <source>
        <dbReference type="ARBA" id="ARBA00023242"/>
    </source>
</evidence>
<dbReference type="AlphaFoldDB" id="A0A9P8UX44"/>
<keyword evidence="5" id="KW-0539">Nucleus</keyword>
<feature type="region of interest" description="Disordered" evidence="6">
    <location>
        <begin position="54"/>
        <end position="83"/>
    </location>
</feature>
<evidence type="ECO:0000256" key="2">
    <source>
        <dbReference type="ARBA" id="ARBA00023015"/>
    </source>
</evidence>
<dbReference type="RefSeq" id="XP_045965055.1">
    <property type="nucleotide sequence ID" value="XM_046101599.1"/>
</dbReference>
<name>A0A9P8UX44_9PEZI</name>
<protein>
    <recommendedName>
        <fullName evidence="9">Zn(2)-C6 fungal-type domain-containing protein</fullName>
    </recommendedName>
</protein>
<dbReference type="Proteomes" id="UP000758603">
    <property type="component" value="Unassembled WGS sequence"/>
</dbReference>
<proteinExistence type="predicted"/>
<comment type="subcellular location">
    <subcellularLocation>
        <location evidence="1">Nucleus</location>
    </subcellularLocation>
</comment>
<accession>A0A9P8UX44</accession>
<dbReference type="GO" id="GO:0005634">
    <property type="term" value="C:nucleus"/>
    <property type="evidence" value="ECO:0007669"/>
    <property type="project" value="UniProtKB-SubCell"/>
</dbReference>
<evidence type="ECO:0000256" key="4">
    <source>
        <dbReference type="ARBA" id="ARBA00023163"/>
    </source>
</evidence>
<evidence type="ECO:0000256" key="6">
    <source>
        <dbReference type="SAM" id="MobiDB-lite"/>
    </source>
</evidence>
<dbReference type="InterPro" id="IPR051089">
    <property type="entry name" value="prtT"/>
</dbReference>
<dbReference type="GO" id="GO:0000976">
    <property type="term" value="F:transcription cis-regulatory region binding"/>
    <property type="evidence" value="ECO:0007669"/>
    <property type="project" value="TreeGrafter"/>
</dbReference>
<dbReference type="OrthoDB" id="1600564at2759"/>
<keyword evidence="4" id="KW-0804">Transcription</keyword>
<dbReference type="GO" id="GO:0000981">
    <property type="term" value="F:DNA-binding transcription factor activity, RNA polymerase II-specific"/>
    <property type="evidence" value="ECO:0007669"/>
    <property type="project" value="TreeGrafter"/>
</dbReference>
<keyword evidence="8" id="KW-1185">Reference proteome</keyword>
<feature type="region of interest" description="Disordered" evidence="6">
    <location>
        <begin position="100"/>
        <end position="122"/>
    </location>
</feature>
<evidence type="ECO:0000313" key="7">
    <source>
        <dbReference type="EMBL" id="KAH6660924.1"/>
    </source>
</evidence>
<evidence type="ECO:0008006" key="9">
    <source>
        <dbReference type="Google" id="ProtNLM"/>
    </source>
</evidence>
<feature type="compositionally biased region" description="Polar residues" evidence="6">
    <location>
        <begin position="104"/>
        <end position="122"/>
    </location>
</feature>
<comment type="caution">
    <text evidence="7">The sequence shown here is derived from an EMBL/GenBank/DDBJ whole genome shotgun (WGS) entry which is preliminary data.</text>
</comment>
<dbReference type="PANTHER" id="PTHR31845:SF32">
    <property type="entry name" value="MISCELLANEOUS ZN(II)2CYS6 TRANSCRIPTION FACTOR (EUROFUNG)-RELATED"/>
    <property type="match status" value="1"/>
</dbReference>
<keyword evidence="2" id="KW-0805">Transcription regulation</keyword>
<reference evidence="7" key="1">
    <citation type="journal article" date="2021" name="Nat. Commun.">
        <title>Genetic determinants of endophytism in the Arabidopsis root mycobiome.</title>
        <authorList>
            <person name="Mesny F."/>
            <person name="Miyauchi S."/>
            <person name="Thiergart T."/>
            <person name="Pickel B."/>
            <person name="Atanasova L."/>
            <person name="Karlsson M."/>
            <person name="Huettel B."/>
            <person name="Barry K.W."/>
            <person name="Haridas S."/>
            <person name="Chen C."/>
            <person name="Bauer D."/>
            <person name="Andreopoulos W."/>
            <person name="Pangilinan J."/>
            <person name="LaButti K."/>
            <person name="Riley R."/>
            <person name="Lipzen A."/>
            <person name="Clum A."/>
            <person name="Drula E."/>
            <person name="Henrissat B."/>
            <person name="Kohler A."/>
            <person name="Grigoriev I.V."/>
            <person name="Martin F.M."/>
            <person name="Hacquard S."/>
        </authorList>
    </citation>
    <scope>NUCLEOTIDE SEQUENCE</scope>
    <source>
        <strain evidence="7">MPI-SDFR-AT-0073</strain>
    </source>
</reference>